<sequence>MRKLNGIEQGSTDSECLFSLFFEDQSAKLLNFRSSTYCISLYINTEH</sequence>
<protein>
    <submittedName>
        <fullName evidence="1">Uncharacterized protein</fullName>
    </submittedName>
</protein>
<evidence type="ECO:0000313" key="1">
    <source>
        <dbReference type="EMBL" id="JAH09558.1"/>
    </source>
</evidence>
<dbReference type="EMBL" id="GBXM01099019">
    <property type="protein sequence ID" value="JAH09558.1"/>
    <property type="molecule type" value="Transcribed_RNA"/>
</dbReference>
<name>A0A0E9Q099_ANGAN</name>
<accession>A0A0E9Q099</accession>
<dbReference type="AlphaFoldDB" id="A0A0E9Q099"/>
<proteinExistence type="predicted"/>
<reference evidence="1" key="2">
    <citation type="journal article" date="2015" name="Fish Shellfish Immunol.">
        <title>Early steps in the European eel (Anguilla anguilla)-Vibrio vulnificus interaction in the gills: Role of the RtxA13 toxin.</title>
        <authorList>
            <person name="Callol A."/>
            <person name="Pajuelo D."/>
            <person name="Ebbesson L."/>
            <person name="Teles M."/>
            <person name="MacKenzie S."/>
            <person name="Amaro C."/>
        </authorList>
    </citation>
    <scope>NUCLEOTIDE SEQUENCE</scope>
</reference>
<reference evidence="1" key="1">
    <citation type="submission" date="2014-11" db="EMBL/GenBank/DDBJ databases">
        <authorList>
            <person name="Amaro Gonzalez C."/>
        </authorList>
    </citation>
    <scope>NUCLEOTIDE SEQUENCE</scope>
</reference>
<organism evidence="1">
    <name type="scientific">Anguilla anguilla</name>
    <name type="common">European freshwater eel</name>
    <name type="synonym">Muraena anguilla</name>
    <dbReference type="NCBI Taxonomy" id="7936"/>
    <lineage>
        <taxon>Eukaryota</taxon>
        <taxon>Metazoa</taxon>
        <taxon>Chordata</taxon>
        <taxon>Craniata</taxon>
        <taxon>Vertebrata</taxon>
        <taxon>Euteleostomi</taxon>
        <taxon>Actinopterygii</taxon>
        <taxon>Neopterygii</taxon>
        <taxon>Teleostei</taxon>
        <taxon>Anguilliformes</taxon>
        <taxon>Anguillidae</taxon>
        <taxon>Anguilla</taxon>
    </lineage>
</organism>